<dbReference type="Gene3D" id="1.10.357.10">
    <property type="entry name" value="Tetracycline Repressor, domain 2"/>
    <property type="match status" value="1"/>
</dbReference>
<dbReference type="InterPro" id="IPR054126">
    <property type="entry name" value="CprB_TetR_C"/>
</dbReference>
<dbReference type="GO" id="GO:0003700">
    <property type="term" value="F:DNA-binding transcription factor activity"/>
    <property type="evidence" value="ECO:0007669"/>
    <property type="project" value="TreeGrafter"/>
</dbReference>
<dbReference type="Pfam" id="PF00440">
    <property type="entry name" value="TetR_N"/>
    <property type="match status" value="1"/>
</dbReference>
<protein>
    <submittedName>
        <fullName evidence="6">Putative TetR-family transcriptional regulator</fullName>
    </submittedName>
</protein>
<dbReference type="NCBIfam" id="NF041196">
    <property type="entry name" value="ScbR_bind_reg"/>
    <property type="match status" value="1"/>
</dbReference>
<dbReference type="SUPFAM" id="SSF48498">
    <property type="entry name" value="Tetracyclin repressor-like, C-terminal domain"/>
    <property type="match status" value="1"/>
</dbReference>
<feature type="domain" description="HTH tetR-type" evidence="5">
    <location>
        <begin position="8"/>
        <end position="68"/>
    </location>
</feature>
<sequence>MTKQERATRTRQALIRSAAVVFEQHGYAQARLTLISSGAGVSTGALHFHFENKAAVAEAVVAEASRGLRDMSAAIRRRTDTALQALVDTSHALVELLRGDPVSRAGFRLSCDGERAAAPDLRLEWHHRVRELLDEAAAAGTLADDIAREDAAAATVAVTAGFEVLGRHDTEWLSPYRLTGFWQLLLPRLAAAKTLPLLDPAGTGAVASTLAPALAASAVGEAEETAALTAEPT</sequence>
<dbReference type="InterPro" id="IPR009057">
    <property type="entry name" value="Homeodomain-like_sf"/>
</dbReference>
<dbReference type="EMBL" id="KR063256">
    <property type="protein sequence ID" value="ALE59716.1"/>
    <property type="molecule type" value="Genomic_DNA"/>
</dbReference>
<reference evidence="6" key="1">
    <citation type="submission" date="2015-04" db="EMBL/GenBank/DDBJ databases">
        <title>Overexpression of afsA homologue in Streptomyces 177 does not affect actinomycin production and colony morphology.</title>
        <authorList>
            <person name="Euanorasetr J."/>
            <person name="Nilavongse A."/>
            <person name="Kitani S."/>
            <person name="Nihira T."/>
            <person name="Panbangred W."/>
        </authorList>
    </citation>
    <scope>NUCLEOTIDE SEQUENCE</scope>
    <source>
        <strain evidence="6">SJE177</strain>
    </source>
</reference>
<evidence type="ECO:0000313" key="6">
    <source>
        <dbReference type="EMBL" id="ALE59716.1"/>
    </source>
</evidence>
<dbReference type="PANTHER" id="PTHR30055:SF234">
    <property type="entry name" value="HTH-TYPE TRANSCRIPTIONAL REGULATOR BETI"/>
    <property type="match status" value="1"/>
</dbReference>
<proteinExistence type="predicted"/>
<accession>A0A0M3TY90</accession>
<dbReference type="InterPro" id="IPR001647">
    <property type="entry name" value="HTH_TetR"/>
</dbReference>
<dbReference type="InterPro" id="IPR047923">
    <property type="entry name" value="ArpA-like"/>
</dbReference>
<dbReference type="PROSITE" id="PS50977">
    <property type="entry name" value="HTH_TETR_2"/>
    <property type="match status" value="1"/>
</dbReference>
<dbReference type="InterPro" id="IPR050109">
    <property type="entry name" value="HTH-type_TetR-like_transc_reg"/>
</dbReference>
<keyword evidence="1" id="KW-0805">Transcription regulation</keyword>
<dbReference type="PANTHER" id="PTHR30055">
    <property type="entry name" value="HTH-TYPE TRANSCRIPTIONAL REGULATOR RUTR"/>
    <property type="match status" value="1"/>
</dbReference>
<organism evidence="6">
    <name type="scientific">Streptomyces sp. SJE177</name>
    <dbReference type="NCBI Taxonomy" id="689580"/>
    <lineage>
        <taxon>Bacteria</taxon>
        <taxon>Bacillati</taxon>
        <taxon>Actinomycetota</taxon>
        <taxon>Actinomycetes</taxon>
        <taxon>Kitasatosporales</taxon>
        <taxon>Streptomycetaceae</taxon>
        <taxon>Streptomyces</taxon>
    </lineage>
</organism>
<evidence type="ECO:0000256" key="1">
    <source>
        <dbReference type="ARBA" id="ARBA00023015"/>
    </source>
</evidence>
<dbReference type="PRINTS" id="PR00455">
    <property type="entry name" value="HTHTETR"/>
</dbReference>
<evidence type="ECO:0000259" key="5">
    <source>
        <dbReference type="PROSITE" id="PS50977"/>
    </source>
</evidence>
<dbReference type="SUPFAM" id="SSF46689">
    <property type="entry name" value="Homeodomain-like"/>
    <property type="match status" value="1"/>
</dbReference>
<feature type="DNA-binding region" description="H-T-H motif" evidence="4">
    <location>
        <begin position="31"/>
        <end position="50"/>
    </location>
</feature>
<evidence type="ECO:0000256" key="2">
    <source>
        <dbReference type="ARBA" id="ARBA00023125"/>
    </source>
</evidence>
<evidence type="ECO:0000256" key="4">
    <source>
        <dbReference type="PROSITE-ProRule" id="PRU00335"/>
    </source>
</evidence>
<keyword evidence="2 4" id="KW-0238">DNA-binding</keyword>
<keyword evidence="3" id="KW-0804">Transcription</keyword>
<dbReference type="Pfam" id="PF21935">
    <property type="entry name" value="TetR_C_45"/>
    <property type="match status" value="1"/>
</dbReference>
<dbReference type="GO" id="GO:0000976">
    <property type="term" value="F:transcription cis-regulatory region binding"/>
    <property type="evidence" value="ECO:0007669"/>
    <property type="project" value="TreeGrafter"/>
</dbReference>
<evidence type="ECO:0000256" key="3">
    <source>
        <dbReference type="ARBA" id="ARBA00023163"/>
    </source>
</evidence>
<dbReference type="AlphaFoldDB" id="A0A0M3TY90"/>
<name>A0A0M3TY90_9ACTN</name>
<dbReference type="InterPro" id="IPR036271">
    <property type="entry name" value="Tet_transcr_reg_TetR-rel_C_sf"/>
</dbReference>